<keyword evidence="1" id="KW-0378">Hydrolase</keyword>
<dbReference type="GO" id="GO:0016787">
    <property type="term" value="F:hydrolase activity"/>
    <property type="evidence" value="ECO:0007669"/>
    <property type="project" value="UniProtKB-KW"/>
</dbReference>
<dbReference type="InterPro" id="IPR029064">
    <property type="entry name" value="Ribosomal_eL30-like_sf"/>
</dbReference>
<gene>
    <name evidence="1" type="ORF">ACFO3F_12940</name>
</gene>
<proteinExistence type="predicted"/>
<dbReference type="Gene3D" id="3.30.1330.30">
    <property type="match status" value="1"/>
</dbReference>
<evidence type="ECO:0000313" key="1">
    <source>
        <dbReference type="EMBL" id="MFC4556158.1"/>
    </source>
</evidence>
<sequence length="397" mass="42681">MQIDWLTSLLPPDEDVVTVVLDATRESESGRQAVQTRWRDLRRTLEAQGAPADALTAIDERVERPTHVSGEHGRVLVASRAGLLVDRTLAGPPASDEAVVCRGGAGAFALARVADETVRYLVAEIDRAGADVTFYDNAAYDPGHDEGTQTVEGGHDVLNKVRAPGTATRRIQARAEDSWDRNAEAVAAELDRSVARRRPELLILTGDVRAVPLVRDNLGGAARPLAVTIEGGSRADGVNQEAFGEKVRAALTAYRMRRREEVIDRFRQDHGRDAGATTGLESVVDVLRRGQVAELLVTEAVAGPPSSLADRTLWVGEYGMQLAMSRQEALDLGVDEPRELRADHALGLAAVEQGAGVTFVDEASLDLVDGVGAILRWHDASTPSDHALTMDGDTARM</sequence>
<protein>
    <submittedName>
        <fullName evidence="1">Vms1/Ankzf1 family peptidyl-tRNA hydrolase</fullName>
    </submittedName>
</protein>
<dbReference type="Pfam" id="PF18844">
    <property type="entry name" value="baeRF_family2"/>
    <property type="match status" value="1"/>
</dbReference>
<dbReference type="Proteomes" id="UP001595955">
    <property type="component" value="Unassembled WGS sequence"/>
</dbReference>
<dbReference type="InterPro" id="IPR040701">
    <property type="entry name" value="Bact_RF_family2"/>
</dbReference>
<accession>A0ABV9DD01</accession>
<organism evidence="1 2">
    <name type="scientific">Georgenia faecalis</name>
    <dbReference type="NCBI Taxonomy" id="2483799"/>
    <lineage>
        <taxon>Bacteria</taxon>
        <taxon>Bacillati</taxon>
        <taxon>Actinomycetota</taxon>
        <taxon>Actinomycetes</taxon>
        <taxon>Micrococcales</taxon>
        <taxon>Bogoriellaceae</taxon>
        <taxon>Georgenia</taxon>
    </lineage>
</organism>
<keyword evidence="2" id="KW-1185">Reference proteome</keyword>
<name>A0ABV9DD01_9MICO</name>
<reference evidence="2" key="1">
    <citation type="journal article" date="2019" name="Int. J. Syst. Evol. Microbiol.">
        <title>The Global Catalogue of Microorganisms (GCM) 10K type strain sequencing project: providing services to taxonomists for standard genome sequencing and annotation.</title>
        <authorList>
            <consortium name="The Broad Institute Genomics Platform"/>
            <consortium name="The Broad Institute Genome Sequencing Center for Infectious Disease"/>
            <person name="Wu L."/>
            <person name="Ma J."/>
        </authorList>
    </citation>
    <scope>NUCLEOTIDE SEQUENCE [LARGE SCALE GENOMIC DNA]</scope>
    <source>
        <strain evidence="2">JCM 3369</strain>
    </source>
</reference>
<dbReference type="EMBL" id="JBHSGF010000009">
    <property type="protein sequence ID" value="MFC4556158.1"/>
    <property type="molecule type" value="Genomic_DNA"/>
</dbReference>
<comment type="caution">
    <text evidence="1">The sequence shown here is derived from an EMBL/GenBank/DDBJ whole genome shotgun (WGS) entry which is preliminary data.</text>
</comment>
<evidence type="ECO:0000313" key="2">
    <source>
        <dbReference type="Proteomes" id="UP001595955"/>
    </source>
</evidence>
<dbReference type="RefSeq" id="WP_122825618.1">
    <property type="nucleotide sequence ID" value="NZ_CP033325.1"/>
</dbReference>